<reference evidence="2 3" key="1">
    <citation type="submission" date="2024-07" db="EMBL/GenBank/DDBJ databases">
        <title>Chromosome-level genome assembly of the water stick insect Ranatra chinensis (Heteroptera: Nepidae).</title>
        <authorList>
            <person name="Liu X."/>
        </authorList>
    </citation>
    <scope>NUCLEOTIDE SEQUENCE [LARGE SCALE GENOMIC DNA]</scope>
    <source>
        <strain evidence="2">Cailab_2021Rc</strain>
        <tissue evidence="2">Muscle</tissue>
    </source>
</reference>
<evidence type="ECO:0000313" key="3">
    <source>
        <dbReference type="Proteomes" id="UP001558652"/>
    </source>
</evidence>
<organism evidence="2 3">
    <name type="scientific">Ranatra chinensis</name>
    <dbReference type="NCBI Taxonomy" id="642074"/>
    <lineage>
        <taxon>Eukaryota</taxon>
        <taxon>Metazoa</taxon>
        <taxon>Ecdysozoa</taxon>
        <taxon>Arthropoda</taxon>
        <taxon>Hexapoda</taxon>
        <taxon>Insecta</taxon>
        <taxon>Pterygota</taxon>
        <taxon>Neoptera</taxon>
        <taxon>Paraneoptera</taxon>
        <taxon>Hemiptera</taxon>
        <taxon>Heteroptera</taxon>
        <taxon>Panheteroptera</taxon>
        <taxon>Nepomorpha</taxon>
        <taxon>Nepidae</taxon>
        <taxon>Ranatrinae</taxon>
        <taxon>Ranatra</taxon>
    </lineage>
</organism>
<dbReference type="AlphaFoldDB" id="A0ABD0ZHY1"/>
<evidence type="ECO:0000256" key="1">
    <source>
        <dbReference type="SAM" id="MobiDB-lite"/>
    </source>
</evidence>
<feature type="region of interest" description="Disordered" evidence="1">
    <location>
        <begin position="1"/>
        <end position="42"/>
    </location>
</feature>
<feature type="compositionally biased region" description="Basic and acidic residues" evidence="1">
    <location>
        <begin position="11"/>
        <end position="29"/>
    </location>
</feature>
<dbReference type="EMBL" id="JBFDAA010000001">
    <property type="protein sequence ID" value="KAL1140393.1"/>
    <property type="molecule type" value="Genomic_DNA"/>
</dbReference>
<name>A0ABD0ZHY1_9HEMI</name>
<keyword evidence="3" id="KW-1185">Reference proteome</keyword>
<feature type="region of interest" description="Disordered" evidence="1">
    <location>
        <begin position="59"/>
        <end position="89"/>
    </location>
</feature>
<dbReference type="Proteomes" id="UP001558652">
    <property type="component" value="Unassembled WGS sequence"/>
</dbReference>
<feature type="compositionally biased region" description="Polar residues" evidence="1">
    <location>
        <begin position="1"/>
        <end position="10"/>
    </location>
</feature>
<accession>A0ABD0ZHY1</accession>
<gene>
    <name evidence="2" type="ORF">AAG570_000325</name>
</gene>
<sequence>MEDVQSSAEETQPRKWGADQNEDSRRSPEVEDEREAIKKRTRKRTMLSLAGISVEDSEMRMRVRRSTRKRGDPPLREESQVAPTSPTTLHLNTGVMKVNRTMKLYEP</sequence>
<proteinExistence type="predicted"/>
<comment type="caution">
    <text evidence="2">The sequence shown here is derived from an EMBL/GenBank/DDBJ whole genome shotgun (WGS) entry which is preliminary data.</text>
</comment>
<feature type="compositionally biased region" description="Basic and acidic residues" evidence="1">
    <location>
        <begin position="69"/>
        <end position="79"/>
    </location>
</feature>
<evidence type="ECO:0000313" key="2">
    <source>
        <dbReference type="EMBL" id="KAL1140393.1"/>
    </source>
</evidence>
<protein>
    <submittedName>
        <fullName evidence="2">Uncharacterized protein</fullName>
    </submittedName>
</protein>